<keyword evidence="2" id="KW-1185">Reference proteome</keyword>
<gene>
    <name evidence="1" type="ORF">QFC24_001897</name>
</gene>
<comment type="caution">
    <text evidence="1">The sequence shown here is derived from an EMBL/GenBank/DDBJ whole genome shotgun (WGS) entry which is preliminary data.</text>
</comment>
<evidence type="ECO:0000313" key="2">
    <source>
        <dbReference type="Proteomes" id="UP001234202"/>
    </source>
</evidence>
<protein>
    <submittedName>
        <fullName evidence="1">Uncharacterized protein</fullName>
    </submittedName>
</protein>
<name>A0ACC2XSB7_9TREE</name>
<dbReference type="Proteomes" id="UP001234202">
    <property type="component" value="Unassembled WGS sequence"/>
</dbReference>
<evidence type="ECO:0000313" key="1">
    <source>
        <dbReference type="EMBL" id="KAJ9126862.1"/>
    </source>
</evidence>
<proteinExistence type="predicted"/>
<organism evidence="1 2">
    <name type="scientific">Naganishia onofrii</name>
    <dbReference type="NCBI Taxonomy" id="1851511"/>
    <lineage>
        <taxon>Eukaryota</taxon>
        <taxon>Fungi</taxon>
        <taxon>Dikarya</taxon>
        <taxon>Basidiomycota</taxon>
        <taxon>Agaricomycotina</taxon>
        <taxon>Tremellomycetes</taxon>
        <taxon>Filobasidiales</taxon>
        <taxon>Filobasidiaceae</taxon>
        <taxon>Naganishia</taxon>
    </lineage>
</organism>
<accession>A0ACC2XSB7</accession>
<sequence length="270" mass="29456">MTVSARSVGVPKRHEHMIGLTAPSTIRLVTKNTEAPPAAHGVHPMSRQLGKVADDSKQQDNDVVMEATEPKKTHGLKPFCRYPLKNSPSTRRINSLEKRVEPTIVPTPRRNHPSGTVAIAGSRVQESSKRSVMTTTATATTTMYPELPSDTEDETDLPIPGAFPTPTSSRRQQKQQQQQPTPEPFIFGTAATSAGITNEQFGMAGDAVLEEMNRKLRERGIVPIGEEMDRNEVLRTKGRTGGIGESGAVEGGKKKGRGRFDDVHARQFAK</sequence>
<dbReference type="EMBL" id="JASBWV010000004">
    <property type="protein sequence ID" value="KAJ9126862.1"/>
    <property type="molecule type" value="Genomic_DNA"/>
</dbReference>
<reference evidence="1" key="1">
    <citation type="submission" date="2023-04" db="EMBL/GenBank/DDBJ databases">
        <title>Draft Genome sequencing of Naganishia species isolated from polar environments using Oxford Nanopore Technology.</title>
        <authorList>
            <person name="Leo P."/>
            <person name="Venkateswaran K."/>
        </authorList>
    </citation>
    <scope>NUCLEOTIDE SEQUENCE</scope>
    <source>
        <strain evidence="1">DBVPG 5303</strain>
    </source>
</reference>